<accession>G5K652</accession>
<evidence type="ECO:0000256" key="1">
    <source>
        <dbReference type="ARBA" id="ARBA00004141"/>
    </source>
</evidence>
<feature type="transmembrane region" description="Helical" evidence="6">
    <location>
        <begin position="64"/>
        <end position="82"/>
    </location>
</feature>
<keyword evidence="5 6" id="KW-0472">Membrane</keyword>
<dbReference type="InterPro" id="IPR005226">
    <property type="entry name" value="UPF0014_fam"/>
</dbReference>
<feature type="transmembrane region" description="Helical" evidence="6">
    <location>
        <begin position="192"/>
        <end position="213"/>
    </location>
</feature>
<dbReference type="EMBL" id="AEUX02000008">
    <property type="protein sequence ID" value="EHI68575.1"/>
    <property type="molecule type" value="Genomic_DNA"/>
</dbReference>
<dbReference type="AlphaFoldDB" id="G5K652"/>
<evidence type="ECO:0000256" key="6">
    <source>
        <dbReference type="SAM" id="Phobius"/>
    </source>
</evidence>
<evidence type="ECO:0000313" key="8">
    <source>
        <dbReference type="Proteomes" id="UP000003330"/>
    </source>
</evidence>
<dbReference type="OrthoDB" id="9791807at2"/>
<evidence type="ECO:0000256" key="3">
    <source>
        <dbReference type="ARBA" id="ARBA00022692"/>
    </source>
</evidence>
<comment type="caution">
    <text evidence="7">The sequence shown here is derived from an EMBL/GenBank/DDBJ whole genome shotgun (WGS) entry which is preliminary data.</text>
</comment>
<evidence type="ECO:0000256" key="5">
    <source>
        <dbReference type="ARBA" id="ARBA00023136"/>
    </source>
</evidence>
<organism evidence="7 8">
    <name type="scientific">Streptococcus ictaluri 707-05</name>
    <dbReference type="NCBI Taxonomy" id="764299"/>
    <lineage>
        <taxon>Bacteria</taxon>
        <taxon>Bacillati</taxon>
        <taxon>Bacillota</taxon>
        <taxon>Bacilli</taxon>
        <taxon>Lactobacillales</taxon>
        <taxon>Streptococcaceae</taxon>
        <taxon>Streptococcus</taxon>
    </lineage>
</organism>
<reference evidence="7 8" key="1">
    <citation type="journal article" date="2014" name="Int. J. Syst. Evol. Microbiol.">
        <title>Phylogenomics and the dynamic genome evolution of the genus Streptococcus.</title>
        <authorList>
            <consortium name="The Broad Institute Genome Sequencing Platform"/>
            <person name="Richards V.P."/>
            <person name="Palmer S.R."/>
            <person name="Pavinski Bitar P.D."/>
            <person name="Qin X."/>
            <person name="Weinstock G.M."/>
            <person name="Highlander S.K."/>
            <person name="Town C.D."/>
            <person name="Burne R.A."/>
            <person name="Stanhope M.J."/>
        </authorList>
    </citation>
    <scope>NUCLEOTIDE SEQUENCE [LARGE SCALE GENOMIC DNA]</scope>
    <source>
        <strain evidence="7 8">707-05</strain>
    </source>
</reference>
<feature type="transmembrane region" description="Helical" evidence="6">
    <location>
        <begin position="6"/>
        <end position="24"/>
    </location>
</feature>
<comment type="subcellular location">
    <subcellularLocation>
        <location evidence="1">Membrane</location>
        <topology evidence="1">Multi-pass membrane protein</topology>
    </subcellularLocation>
</comment>
<keyword evidence="3 6" id="KW-0812">Transmembrane</keyword>
<proteinExistence type="inferred from homology"/>
<feature type="transmembrane region" description="Helical" evidence="6">
    <location>
        <begin position="122"/>
        <end position="142"/>
    </location>
</feature>
<dbReference type="STRING" id="764299.STRIC_0539"/>
<dbReference type="Pfam" id="PF03649">
    <property type="entry name" value="UPF0014"/>
    <property type="match status" value="1"/>
</dbReference>
<dbReference type="eggNOG" id="COG0390">
    <property type="taxonomic scope" value="Bacteria"/>
</dbReference>
<sequence>MGADPISLSSLLLTSLLVLITLLFSYWQQLSLEKEIILSVSRAVLQLFIVGLVLEYIFGYDSMLFTSGLLLFMLTNAAYNAAKRGTGIKNSFWISFLAIGIGALITLAILIWSGILSFVPNQVIPVGGMIISNAMVAIGLCYHQLLTDFKSKQAEVEAKLALGADCFMASESIVKSVIKTGMVPTIDSAKTLGIVTLPGMMTGLILAGTPPIQAVKYQMMVTFMLLSTTSVASFIATYLAYSTFFNSKKQLVLPLD</sequence>
<feature type="transmembrane region" description="Helical" evidence="6">
    <location>
        <begin position="36"/>
        <end position="58"/>
    </location>
</feature>
<comment type="similarity">
    <text evidence="2">Belongs to the UPF0014 family.</text>
</comment>
<feature type="transmembrane region" description="Helical" evidence="6">
    <location>
        <begin position="94"/>
        <end position="116"/>
    </location>
</feature>
<dbReference type="PANTHER" id="PTHR30028:SF0">
    <property type="entry name" value="PROTEIN ALUMINUM SENSITIVE 3"/>
    <property type="match status" value="1"/>
</dbReference>
<dbReference type="PANTHER" id="PTHR30028">
    <property type="entry name" value="UPF0014 INNER MEMBRANE PROTEIN YBBM-RELATED"/>
    <property type="match status" value="1"/>
</dbReference>
<dbReference type="RefSeq" id="WP_008090527.1">
    <property type="nucleotide sequence ID" value="NZ_AEUX02000008.1"/>
</dbReference>
<name>G5K652_9STRE</name>
<evidence type="ECO:0000256" key="4">
    <source>
        <dbReference type="ARBA" id="ARBA00022989"/>
    </source>
</evidence>
<dbReference type="Proteomes" id="UP000003330">
    <property type="component" value="Unassembled WGS sequence"/>
</dbReference>
<keyword evidence="4 6" id="KW-1133">Transmembrane helix</keyword>
<feature type="transmembrane region" description="Helical" evidence="6">
    <location>
        <begin position="219"/>
        <end position="241"/>
    </location>
</feature>
<keyword evidence="8" id="KW-1185">Reference proteome</keyword>
<protein>
    <submittedName>
        <fullName evidence="7">TIGR00245 family protein</fullName>
    </submittedName>
</protein>
<dbReference type="GO" id="GO:0005886">
    <property type="term" value="C:plasma membrane"/>
    <property type="evidence" value="ECO:0007669"/>
    <property type="project" value="TreeGrafter"/>
</dbReference>
<evidence type="ECO:0000256" key="2">
    <source>
        <dbReference type="ARBA" id="ARBA00005268"/>
    </source>
</evidence>
<gene>
    <name evidence="7" type="ORF">STRIC_0539</name>
</gene>
<evidence type="ECO:0000313" key="7">
    <source>
        <dbReference type="EMBL" id="EHI68575.1"/>
    </source>
</evidence>